<dbReference type="OrthoDB" id="9802340at2"/>
<dbReference type="Proteomes" id="UP000308230">
    <property type="component" value="Unassembled WGS sequence"/>
</dbReference>
<dbReference type="PROSITE" id="PS51186">
    <property type="entry name" value="GNAT"/>
    <property type="match status" value="1"/>
</dbReference>
<evidence type="ECO:0000313" key="5">
    <source>
        <dbReference type="Proteomes" id="UP000308230"/>
    </source>
</evidence>
<evidence type="ECO:0000259" key="3">
    <source>
        <dbReference type="PROSITE" id="PS51186"/>
    </source>
</evidence>
<dbReference type="InterPro" id="IPR050832">
    <property type="entry name" value="Bact_Acetyltransf"/>
</dbReference>
<dbReference type="Gene3D" id="3.40.630.30">
    <property type="match status" value="1"/>
</dbReference>
<keyword evidence="5" id="KW-1185">Reference proteome</keyword>
<keyword evidence="2" id="KW-0012">Acyltransferase</keyword>
<gene>
    <name evidence="4" type="ORF">FCL54_01025</name>
</gene>
<sequence length="164" mass="18382">MVKVTPRISVRPSKSEDAPQLLALDHLAWNHFTAPSETKWTSPEEYLEKSPPGTQLVAAVEKTVFGYVSVRNPTPLKSNSHVGELTIAVHPSYQGLGVGKALMEEVEKRAYEEGKSKLSLRVLATNPFAAAFYKSLGYEEQGRLENEFYIDGEYVDDLLMYKFL</sequence>
<dbReference type="PANTHER" id="PTHR43877">
    <property type="entry name" value="AMINOALKYLPHOSPHONATE N-ACETYLTRANSFERASE-RELATED-RELATED"/>
    <property type="match status" value="1"/>
</dbReference>
<name>A0A5R9FED3_9BACL</name>
<dbReference type="EMBL" id="SWLG01000001">
    <property type="protein sequence ID" value="TLS38924.1"/>
    <property type="molecule type" value="Genomic_DNA"/>
</dbReference>
<dbReference type="CDD" id="cd04301">
    <property type="entry name" value="NAT_SF"/>
    <property type="match status" value="1"/>
</dbReference>
<dbReference type="AlphaFoldDB" id="A0A5R9FED3"/>
<reference evidence="4 5" key="1">
    <citation type="submission" date="2019-04" db="EMBL/GenBank/DDBJ databases">
        <title>Bacillus caeni sp. nov., a bacterium isolated from mangrove sediment.</title>
        <authorList>
            <person name="Huang H."/>
            <person name="Mo K."/>
            <person name="Hu Y."/>
        </authorList>
    </citation>
    <scope>NUCLEOTIDE SEQUENCE [LARGE SCALE GENOMIC DNA]</scope>
    <source>
        <strain evidence="4 5">HB172195</strain>
    </source>
</reference>
<comment type="caution">
    <text evidence="4">The sequence shown here is derived from an EMBL/GenBank/DDBJ whole genome shotgun (WGS) entry which is preliminary data.</text>
</comment>
<dbReference type="SUPFAM" id="SSF55729">
    <property type="entry name" value="Acyl-CoA N-acyltransferases (Nat)"/>
    <property type="match status" value="1"/>
</dbReference>
<dbReference type="Pfam" id="PF00583">
    <property type="entry name" value="Acetyltransf_1"/>
    <property type="match status" value="1"/>
</dbReference>
<proteinExistence type="predicted"/>
<evidence type="ECO:0000313" key="4">
    <source>
        <dbReference type="EMBL" id="TLS38924.1"/>
    </source>
</evidence>
<dbReference type="RefSeq" id="WP_138122251.1">
    <property type="nucleotide sequence ID" value="NZ_SWLG01000001.1"/>
</dbReference>
<feature type="domain" description="N-acetyltransferase" evidence="3">
    <location>
        <begin position="8"/>
        <end position="164"/>
    </location>
</feature>
<protein>
    <submittedName>
        <fullName evidence="4">GNAT family N-acetyltransferase</fullName>
    </submittedName>
</protein>
<evidence type="ECO:0000256" key="2">
    <source>
        <dbReference type="ARBA" id="ARBA00023315"/>
    </source>
</evidence>
<dbReference type="InterPro" id="IPR016181">
    <property type="entry name" value="Acyl_CoA_acyltransferase"/>
</dbReference>
<accession>A0A5R9FED3</accession>
<organism evidence="4 5">
    <name type="scientific">Exobacillus caeni</name>
    <dbReference type="NCBI Taxonomy" id="2574798"/>
    <lineage>
        <taxon>Bacteria</taxon>
        <taxon>Bacillati</taxon>
        <taxon>Bacillota</taxon>
        <taxon>Bacilli</taxon>
        <taxon>Bacillales</taxon>
        <taxon>Guptibacillaceae</taxon>
        <taxon>Exobacillus</taxon>
    </lineage>
</organism>
<evidence type="ECO:0000256" key="1">
    <source>
        <dbReference type="ARBA" id="ARBA00022679"/>
    </source>
</evidence>
<keyword evidence="1 4" id="KW-0808">Transferase</keyword>
<dbReference type="GO" id="GO:0016747">
    <property type="term" value="F:acyltransferase activity, transferring groups other than amino-acyl groups"/>
    <property type="evidence" value="ECO:0007669"/>
    <property type="project" value="InterPro"/>
</dbReference>
<dbReference type="InterPro" id="IPR000182">
    <property type="entry name" value="GNAT_dom"/>
</dbReference>